<reference evidence="2" key="1">
    <citation type="journal article" date="2013" name="Environ. Microbiol.">
        <title>Microbiota from the distal guts of lean and obese adolescents exhibit partial functional redundancy besides clear differences in community structure.</title>
        <authorList>
            <person name="Ferrer M."/>
            <person name="Ruiz A."/>
            <person name="Lanza F."/>
            <person name="Haange S.B."/>
            <person name="Oberbach A."/>
            <person name="Till H."/>
            <person name="Bargiela R."/>
            <person name="Campoy C."/>
            <person name="Segura M.T."/>
            <person name="Richter M."/>
            <person name="von Bergen M."/>
            <person name="Seifert J."/>
            <person name="Suarez A."/>
        </authorList>
    </citation>
    <scope>NUCLEOTIDE SEQUENCE</scope>
</reference>
<evidence type="ECO:0000259" key="1">
    <source>
        <dbReference type="Pfam" id="PF07508"/>
    </source>
</evidence>
<dbReference type="GO" id="GO:0003677">
    <property type="term" value="F:DNA binding"/>
    <property type="evidence" value="ECO:0007669"/>
    <property type="project" value="InterPro"/>
</dbReference>
<evidence type="ECO:0000313" key="2">
    <source>
        <dbReference type="EMBL" id="EKC74292.1"/>
    </source>
</evidence>
<feature type="non-terminal residue" evidence="2">
    <location>
        <position position="1"/>
    </location>
</feature>
<organism evidence="2">
    <name type="scientific">human gut metagenome</name>
    <dbReference type="NCBI Taxonomy" id="408170"/>
    <lineage>
        <taxon>unclassified sequences</taxon>
        <taxon>metagenomes</taxon>
        <taxon>organismal metagenomes</taxon>
    </lineage>
</organism>
<dbReference type="Gene3D" id="3.90.1750.20">
    <property type="entry name" value="Putative Large Serine Recombinase, Chain B, Domain 2"/>
    <property type="match status" value="1"/>
</dbReference>
<protein>
    <submittedName>
        <fullName evidence="2">Site-specific recombinase</fullName>
    </submittedName>
</protein>
<dbReference type="InterPro" id="IPR011109">
    <property type="entry name" value="DNA_bind_recombinase_dom"/>
</dbReference>
<sequence length="160" mass="18163">TPAGKRKWAASTVESILKNEKYKGDALLQKAFTVDFLTKKQKKNEGEVPQYYVENSHPAIIDPAEWKLVQRELERRKAIGRSYSGKQHHFLPAGLRRLRRLLRLQGLAFHRQIPAHHLAVQQQVYRRGKVPDTAPDRGRDQGTVPGCLQYAGFGQRAVAG</sequence>
<dbReference type="AlphaFoldDB" id="K1TME0"/>
<dbReference type="InterPro" id="IPR038109">
    <property type="entry name" value="DNA_bind_recomb_sf"/>
</dbReference>
<feature type="domain" description="Recombinase" evidence="1">
    <location>
        <begin position="4"/>
        <end position="76"/>
    </location>
</feature>
<gene>
    <name evidence="2" type="ORF">LEA_05787</name>
</gene>
<dbReference type="Pfam" id="PF07508">
    <property type="entry name" value="Recombinase"/>
    <property type="match status" value="1"/>
</dbReference>
<proteinExistence type="predicted"/>
<dbReference type="EMBL" id="AJWY01003775">
    <property type="protein sequence ID" value="EKC74292.1"/>
    <property type="molecule type" value="Genomic_DNA"/>
</dbReference>
<dbReference type="GO" id="GO:0000150">
    <property type="term" value="F:DNA strand exchange activity"/>
    <property type="evidence" value="ECO:0007669"/>
    <property type="project" value="InterPro"/>
</dbReference>
<accession>K1TME0</accession>
<name>K1TME0_9ZZZZ</name>
<comment type="caution">
    <text evidence="2">The sequence shown here is derived from an EMBL/GenBank/DDBJ whole genome shotgun (WGS) entry which is preliminary data.</text>
</comment>